<accession>A0A9P0BY20</accession>
<evidence type="ECO:0000256" key="3">
    <source>
        <dbReference type="ARBA" id="ARBA00022679"/>
    </source>
</evidence>
<dbReference type="EMBL" id="LR824025">
    <property type="protein sequence ID" value="CAH0596435.1"/>
    <property type="molecule type" value="Genomic_DNA"/>
</dbReference>
<dbReference type="AlphaFoldDB" id="A0A9P0BY20"/>
<keyword evidence="3 4" id="KW-0808">Transferase</keyword>
<dbReference type="InterPro" id="IPR035595">
    <property type="entry name" value="UDP_glycos_trans_CS"/>
</dbReference>
<dbReference type="PROSITE" id="PS51257">
    <property type="entry name" value="PROKAR_LIPOPROTEIN"/>
    <property type="match status" value="1"/>
</dbReference>
<feature type="transmembrane region" description="Helical" evidence="5">
    <location>
        <begin position="481"/>
        <end position="500"/>
    </location>
</feature>
<organism evidence="6 7">
    <name type="scientific">Chrysodeixis includens</name>
    <name type="common">Soybean looper</name>
    <name type="synonym">Pseudoplusia includens</name>
    <dbReference type="NCBI Taxonomy" id="689277"/>
    <lineage>
        <taxon>Eukaryota</taxon>
        <taxon>Metazoa</taxon>
        <taxon>Ecdysozoa</taxon>
        <taxon>Arthropoda</taxon>
        <taxon>Hexapoda</taxon>
        <taxon>Insecta</taxon>
        <taxon>Pterygota</taxon>
        <taxon>Neoptera</taxon>
        <taxon>Endopterygota</taxon>
        <taxon>Lepidoptera</taxon>
        <taxon>Glossata</taxon>
        <taxon>Ditrysia</taxon>
        <taxon>Noctuoidea</taxon>
        <taxon>Noctuidae</taxon>
        <taxon>Plusiinae</taxon>
        <taxon>Chrysodeixis</taxon>
    </lineage>
</organism>
<sequence>MKQFAACLLLLGIALSCEAYKLLVVVPMPARSHGNLGQGVVKHLLKAGHEVTYVSAIPYKNPSKNYRHIDVSASIELPQDLINIKSIMNNEVPTMDATMVVFMMAGITKMYIESKEMQTLLNDPNEKFDAVITEWMFSEIPAGLATVFDCPLIYLSTVEPHWRILKLVDLAGNPAYDVDAISTYSAPLNFYQRAWELYNRIKSTVLEVVLVNAVQEQSYQELFVPIIEKKGRKAPPFEEVRYNISLVLGNSHLSMGFPTSEPQIYKAIGGYHIEDTVEPLPKDLQDLLDNAKHGLIYFSMGSNLKSKDLPTEVKMNILKMLGSLKQTVLWKFEEPFPNLPSNVHIVQWAPQRSILSHPNCVLFISHGGLLSTTEAIHFGVPVVGIPVFADQFNNVMRSEIKGFAKKVDLSFTMDVPLKAAIEEVIGNPRYAEKAKELSFIYHDRPVKPGDELVHWVQHVVRTRGAPHLRALSFYVPLYQRLYLDLAAVLVLAFIVLRCIVKKAFRAVFPKKTSDKKKNN</sequence>
<protein>
    <recommendedName>
        <fullName evidence="5">UDP-glucuronosyltransferase</fullName>
        <ecNumber evidence="5">2.4.1.17</ecNumber>
    </recommendedName>
</protein>
<dbReference type="CDD" id="cd03784">
    <property type="entry name" value="GT1_Gtf-like"/>
    <property type="match status" value="1"/>
</dbReference>
<dbReference type="Proteomes" id="UP001154114">
    <property type="component" value="Chromosome 22"/>
</dbReference>
<evidence type="ECO:0000256" key="1">
    <source>
        <dbReference type="ARBA" id="ARBA00009995"/>
    </source>
</evidence>
<comment type="subcellular location">
    <subcellularLocation>
        <location evidence="5">Membrane</location>
        <topology evidence="5">Single-pass membrane protein</topology>
    </subcellularLocation>
</comment>
<keyword evidence="2 4" id="KW-0328">Glycosyltransferase</keyword>
<dbReference type="InterPro" id="IPR050271">
    <property type="entry name" value="UDP-glycosyltransferase"/>
</dbReference>
<dbReference type="Gene3D" id="3.40.50.2000">
    <property type="entry name" value="Glycogen Phosphorylase B"/>
    <property type="match status" value="2"/>
</dbReference>
<dbReference type="OrthoDB" id="5835829at2759"/>
<dbReference type="FunFam" id="3.40.50.2000:FF:000050">
    <property type="entry name" value="UDP-glucuronosyltransferase"/>
    <property type="match status" value="1"/>
</dbReference>
<dbReference type="PANTHER" id="PTHR48043">
    <property type="entry name" value="EG:EG0003.4 PROTEIN-RELATED"/>
    <property type="match status" value="1"/>
</dbReference>
<evidence type="ECO:0000256" key="2">
    <source>
        <dbReference type="ARBA" id="ARBA00022676"/>
    </source>
</evidence>
<evidence type="ECO:0000256" key="4">
    <source>
        <dbReference type="RuleBase" id="RU003718"/>
    </source>
</evidence>
<keyword evidence="5" id="KW-0472">Membrane</keyword>
<evidence type="ECO:0000313" key="7">
    <source>
        <dbReference type="Proteomes" id="UP001154114"/>
    </source>
</evidence>
<feature type="chain" id="PRO_5040537316" description="UDP-glucuronosyltransferase" evidence="5">
    <location>
        <begin position="20"/>
        <end position="519"/>
    </location>
</feature>
<name>A0A9P0BY20_CHRIL</name>
<comment type="similarity">
    <text evidence="1 4">Belongs to the UDP-glycosyltransferase family.</text>
</comment>
<dbReference type="PANTHER" id="PTHR48043:SF159">
    <property type="entry name" value="EG:EG0003.4 PROTEIN-RELATED"/>
    <property type="match status" value="1"/>
</dbReference>
<evidence type="ECO:0000313" key="6">
    <source>
        <dbReference type="EMBL" id="CAH0596435.1"/>
    </source>
</evidence>
<gene>
    <name evidence="6" type="ORF">CINC_LOCUS7208</name>
</gene>
<keyword evidence="5" id="KW-0732">Signal</keyword>
<dbReference type="Pfam" id="PF00201">
    <property type="entry name" value="UDPGT"/>
    <property type="match status" value="1"/>
</dbReference>
<dbReference type="EC" id="2.4.1.17" evidence="5"/>
<keyword evidence="5" id="KW-1133">Transmembrane helix</keyword>
<reference evidence="6" key="1">
    <citation type="submission" date="2021-12" db="EMBL/GenBank/DDBJ databases">
        <authorList>
            <person name="King R."/>
        </authorList>
    </citation>
    <scope>NUCLEOTIDE SEQUENCE</scope>
</reference>
<dbReference type="GO" id="GO:0016020">
    <property type="term" value="C:membrane"/>
    <property type="evidence" value="ECO:0007669"/>
    <property type="project" value="UniProtKB-SubCell"/>
</dbReference>
<dbReference type="PROSITE" id="PS00375">
    <property type="entry name" value="UDPGT"/>
    <property type="match status" value="1"/>
</dbReference>
<keyword evidence="5" id="KW-0812">Transmembrane</keyword>
<comment type="catalytic activity">
    <reaction evidence="5">
        <text>glucuronate acceptor + UDP-alpha-D-glucuronate = acceptor beta-D-glucuronoside + UDP + H(+)</text>
        <dbReference type="Rhea" id="RHEA:21032"/>
        <dbReference type="ChEBI" id="CHEBI:15378"/>
        <dbReference type="ChEBI" id="CHEBI:58052"/>
        <dbReference type="ChEBI" id="CHEBI:58223"/>
        <dbReference type="ChEBI" id="CHEBI:132367"/>
        <dbReference type="ChEBI" id="CHEBI:132368"/>
        <dbReference type="EC" id="2.4.1.17"/>
    </reaction>
</comment>
<evidence type="ECO:0000256" key="5">
    <source>
        <dbReference type="RuleBase" id="RU362059"/>
    </source>
</evidence>
<keyword evidence="7" id="KW-1185">Reference proteome</keyword>
<dbReference type="InterPro" id="IPR002213">
    <property type="entry name" value="UDP_glucos_trans"/>
</dbReference>
<dbReference type="SUPFAM" id="SSF53756">
    <property type="entry name" value="UDP-Glycosyltransferase/glycogen phosphorylase"/>
    <property type="match status" value="1"/>
</dbReference>
<feature type="signal peptide" evidence="5">
    <location>
        <begin position="1"/>
        <end position="19"/>
    </location>
</feature>
<proteinExistence type="inferred from homology"/>
<dbReference type="GO" id="GO:0015020">
    <property type="term" value="F:glucuronosyltransferase activity"/>
    <property type="evidence" value="ECO:0007669"/>
    <property type="project" value="UniProtKB-EC"/>
</dbReference>